<dbReference type="InterPro" id="IPR019925">
    <property type="entry name" value="DNA_repair_protein_predicted"/>
</dbReference>
<dbReference type="Pfam" id="PF12705">
    <property type="entry name" value="PDDEXK_1"/>
    <property type="match status" value="1"/>
</dbReference>
<dbReference type="InterPro" id="IPR027417">
    <property type="entry name" value="P-loop_NTPase"/>
</dbReference>
<dbReference type="InterPro" id="IPR038726">
    <property type="entry name" value="PDDEXK_AddAB-type"/>
</dbReference>
<dbReference type="Proteomes" id="UP000254794">
    <property type="component" value="Unassembled WGS sequence"/>
</dbReference>
<evidence type="ECO:0000259" key="1">
    <source>
        <dbReference type="Pfam" id="PF12705"/>
    </source>
</evidence>
<dbReference type="Gene3D" id="3.90.320.10">
    <property type="match status" value="1"/>
</dbReference>
<dbReference type="SUPFAM" id="SSF52540">
    <property type="entry name" value="P-loop containing nucleoside triphosphate hydrolases"/>
    <property type="match status" value="1"/>
</dbReference>
<dbReference type="InterPro" id="IPR011604">
    <property type="entry name" value="PDDEXK-like_dom_sf"/>
</dbReference>
<dbReference type="RefSeq" id="WP_115331556.1">
    <property type="nucleotide sequence ID" value="NZ_CAAAHP010000002.1"/>
</dbReference>
<protein>
    <submittedName>
        <fullName evidence="2">Recombinase B</fullName>
    </submittedName>
</protein>
<evidence type="ECO:0000313" key="2">
    <source>
        <dbReference type="EMBL" id="STX51958.1"/>
    </source>
</evidence>
<dbReference type="OrthoDB" id="9761147at2"/>
<sequence length="838" mass="97058">MEQRATVFNLMQQGATIITPNQRLAQTLLADFYHSYPQFRHTKPLCFSYSDFLLALFKKYCSAQPSTTNPLLLNSQQLRHLLKQIISQDILNQTLIDEVQNAWIYCQRWQLDVEHPYFTHTLQTQKFQHWIQQLQIALSKMAAITEDQLIPFLLQHQVKIKVDSLAWYCFDYYTPQQKIFQDYLVAQGCQLHHLDLPPKEAIPFFYMANDDHDEYYQLICWLKEQLAQDGIKIGIIVPDLEIQIQPLKRFLYQHFPPATFNISLGQTLNTYELVAHALCWLNLNGKTLTNHQARLLLYSPYLSGSYSELFRRSQIMQESRFLQEEIFDQAAWVNELQITAPGLTKLLQSLLSYPHLATPQEWINLFIKRLSLLGFPGEYALDSDNYQCYQRFLALFEEFKQLSLLTEKMTISEALISLETLAAATIFQPERKPAPVQIHNVLDANGATFDALWIMRLTDENIPSKIKLSAFIPIKLQQEKEIPLINSTFQLELAQKMFDRLKQSSTQCVLSYSRLSKDKANLPSPLVANVKVNYHPKQKNSPKTVWEIYQEEYQIALLKEETVTGGTALLANQAKCPFRAFAAHRLHAKKAPETSNGPNAIERGQIIHRVLELIWEKLKNQQQLLTLPHDELTTLIEQSIEKALAPYKELRQYSFPPLIQEIELARIKLLVACCLEWEKQRPPFEVEALEHAFTVELAGIDFNLRIDRLDKLSDGKKCVIDYKTNIPNYLPWREDRPREPQLLLYALLDEAINTLLFTGLKEGEVIVKGLSEDRWSIEGLACIDEGETWSSRLDSWRAQLHQLIQEYTEGQCSPNPIHPAICQQCDYQSLCRFGVVVD</sequence>
<accession>A0A378JMP2</accession>
<proteinExistence type="predicted"/>
<name>A0A378JMP2_9GAMM</name>
<keyword evidence="3" id="KW-1185">Reference proteome</keyword>
<feature type="domain" description="PD-(D/E)XK endonuclease-like" evidence="1">
    <location>
        <begin position="574"/>
        <end position="832"/>
    </location>
</feature>
<gene>
    <name evidence="2" type="ORF">NCTC13316_02061</name>
</gene>
<dbReference type="AlphaFoldDB" id="A0A378JMP2"/>
<dbReference type="EMBL" id="UGOD01000001">
    <property type="protein sequence ID" value="STX51958.1"/>
    <property type="molecule type" value="Genomic_DNA"/>
</dbReference>
<evidence type="ECO:0000313" key="3">
    <source>
        <dbReference type="Proteomes" id="UP000254794"/>
    </source>
</evidence>
<dbReference type="NCBIfam" id="TIGR03623">
    <property type="entry name" value="probable DNA repair protein"/>
    <property type="match status" value="1"/>
</dbReference>
<reference evidence="2 3" key="1">
    <citation type="submission" date="2018-06" db="EMBL/GenBank/DDBJ databases">
        <authorList>
            <consortium name="Pathogen Informatics"/>
            <person name="Doyle S."/>
        </authorList>
    </citation>
    <scope>NUCLEOTIDE SEQUENCE [LARGE SCALE GENOMIC DNA]</scope>
    <source>
        <strain evidence="2 3">NCTC13316</strain>
    </source>
</reference>
<organism evidence="2 3">
    <name type="scientific">Legionella busanensis</name>
    <dbReference type="NCBI Taxonomy" id="190655"/>
    <lineage>
        <taxon>Bacteria</taxon>
        <taxon>Pseudomonadati</taxon>
        <taxon>Pseudomonadota</taxon>
        <taxon>Gammaproteobacteria</taxon>
        <taxon>Legionellales</taxon>
        <taxon>Legionellaceae</taxon>
        <taxon>Legionella</taxon>
    </lineage>
</organism>